<reference evidence="1 2" key="1">
    <citation type="submission" date="2024-01" db="EMBL/GenBank/DDBJ databases">
        <authorList>
            <person name="Allen C."/>
            <person name="Tagirdzhanova G."/>
        </authorList>
    </citation>
    <scope>NUCLEOTIDE SEQUENCE [LARGE SCALE GENOMIC DNA]</scope>
    <source>
        <strain evidence="1 2">CBS 119000</strain>
    </source>
</reference>
<gene>
    <name evidence="1" type="ORF">SEPCBS119000_004185</name>
</gene>
<comment type="caution">
    <text evidence="1">The sequence shown here is derived from an EMBL/GenBank/DDBJ whole genome shotgun (WGS) entry which is preliminary data.</text>
</comment>
<evidence type="ECO:0000313" key="2">
    <source>
        <dbReference type="Proteomes" id="UP001642502"/>
    </source>
</evidence>
<sequence length="861" mass="94285">MAPRPTSRCCRAVYGGLACPSSSNPVASATTQSNSVWITDLVLASAFTAYCRNVSGLTSPGTARRFASNVPGPLESRRRLGKRQMTDQLNLQLTWNAAGAAPPPIWALSNAPDLRQWQWTPPRDAVQGLLRQADPAVSGKSLFPLEMPEWLTELGREVVKGAHAVEEPQHRKESVAAQQLYTKLEAWRRVVTNQPETAFKAQLDNICDDFQTQLCLALLTVEDARSVFCQIWAVLHERRVNREAHAPVLFAAALQGIRTCPLLEAQDFGAAFWRQLYVNVAQLWPWDHHAKSRSALAATATMALDTLLATPPCYLADVADLLPLHLYIVLVSHAARAHTDPSIGTIAADEAHMHALAKDVARALRHVDLETQGSFIHATTQLLMDRLSSSPSLTHTDSLAAGVNSSTVFATDDFSSNVATTWLLVLAHMPQVRQDFLYKTMSQLQQTIKATQSVSNTGAIVTSTTTMRSSSTTCHMRRVDLCELLLAQWISRGYVTVKAQKLFQRTLGAISAQDCQDRQDCRDGQDRRDCRDHPAALAALALAVFWPKHSRFQCVALYLSLLRGLQALGGDAAAAKGDLLLSVTALVEFLQTTPATPSVQTAATQLKLPPAAFFESLAWAMDDVHAAISLHQLYASTNASVGAQMLQGNGSGPVQQPALWSMGFWDKYADQLAAALDSGDSTPSQVCYVLDLPARAARARRLGKATQAAAAASLPKSTKATFKPAKGLSAPIVALVEKLAVHFALDRDMGPRQSLRGVEHCWNFLAAHGRRAKHLQERGPPTSPSVLRALFYLITRDLEDAMPGRTSRLRWFLGIVEREYSPAEARISGHALERWRASAKQLQKAKDWQLLQEARDVLDKE</sequence>
<organism evidence="1 2">
    <name type="scientific">Sporothrix epigloea</name>
    <dbReference type="NCBI Taxonomy" id="1892477"/>
    <lineage>
        <taxon>Eukaryota</taxon>
        <taxon>Fungi</taxon>
        <taxon>Dikarya</taxon>
        <taxon>Ascomycota</taxon>
        <taxon>Pezizomycotina</taxon>
        <taxon>Sordariomycetes</taxon>
        <taxon>Sordariomycetidae</taxon>
        <taxon>Ophiostomatales</taxon>
        <taxon>Ophiostomataceae</taxon>
        <taxon>Sporothrix</taxon>
    </lineage>
</organism>
<keyword evidence="2" id="KW-1185">Reference proteome</keyword>
<protein>
    <submittedName>
        <fullName evidence="1">Uncharacterized protein</fullName>
    </submittedName>
</protein>
<name>A0ABP0DSJ6_9PEZI</name>
<proteinExistence type="predicted"/>
<evidence type="ECO:0000313" key="1">
    <source>
        <dbReference type="EMBL" id="CAK7270628.1"/>
    </source>
</evidence>
<dbReference type="EMBL" id="CAWUON010000061">
    <property type="protein sequence ID" value="CAK7270628.1"/>
    <property type="molecule type" value="Genomic_DNA"/>
</dbReference>
<accession>A0ABP0DSJ6</accession>
<dbReference type="Proteomes" id="UP001642502">
    <property type="component" value="Unassembled WGS sequence"/>
</dbReference>